<keyword evidence="1" id="KW-0436">Ligase</keyword>
<evidence type="ECO:0000256" key="2">
    <source>
        <dbReference type="ARBA" id="ARBA00022741"/>
    </source>
</evidence>
<dbReference type="PROSITE" id="PS50862">
    <property type="entry name" value="AA_TRNA_LIGASE_II"/>
    <property type="match status" value="1"/>
</dbReference>
<dbReference type="GO" id="GO:0005524">
    <property type="term" value="F:ATP binding"/>
    <property type="evidence" value="ECO:0007669"/>
    <property type="project" value="UniProtKB-KW"/>
</dbReference>
<sequence length="301" mass="33091">MRRRRLILRAQVVEALRAWFRSRGFVEVQTPILVGAPAPEPEIDAFAVAGAGYLAPSPELAMKRLLAEGFDRIFQLGPVFRRGERGGRHLPEFTMLEWYRAGADYHALMADCEAVLPVAARAAGHPGTEVHFGGRVVDLAPPYPRLPVREAFRRLAGWEPGADPDPWRFDHDMVERVEPALDAGRPVFLVDYPASRAALARLKPGDPAVAERVELYAGGLELANGFSELTDPAEQRRRFARDRERRRRAGLDPYPMPEAFLEALGAVPACAGMALGVDRLLMLLLDCPEIDGVVAFAPGAA</sequence>
<dbReference type="EMBL" id="JAAGRR010000022">
    <property type="protein sequence ID" value="NDY41867.1"/>
    <property type="molecule type" value="Genomic_DNA"/>
</dbReference>
<comment type="caution">
    <text evidence="5">The sequence shown here is derived from an EMBL/GenBank/DDBJ whole genome shotgun (WGS) entry which is preliminary data.</text>
</comment>
<evidence type="ECO:0000259" key="4">
    <source>
        <dbReference type="PROSITE" id="PS50862"/>
    </source>
</evidence>
<reference evidence="5 6" key="1">
    <citation type="submission" date="2020-02" db="EMBL/GenBank/DDBJ databases">
        <title>Comparative genomics of sulfur disproportionating microorganisms.</title>
        <authorList>
            <person name="Ward L.M."/>
            <person name="Bertran E."/>
            <person name="Johnston D.T."/>
        </authorList>
    </citation>
    <scope>NUCLEOTIDE SEQUENCE [LARGE SCALE GENOMIC DNA]</scope>
    <source>
        <strain evidence="5 6">DSM 100025</strain>
    </source>
</reference>
<dbReference type="InterPro" id="IPR006195">
    <property type="entry name" value="aa-tRNA-synth_II"/>
</dbReference>
<dbReference type="InterPro" id="IPR018149">
    <property type="entry name" value="Lys-tRNA-synth_II_C"/>
</dbReference>
<dbReference type="InterPro" id="IPR045864">
    <property type="entry name" value="aa-tRNA-synth_II/BPL/LPL"/>
</dbReference>
<dbReference type="GO" id="GO:0006430">
    <property type="term" value="P:lysyl-tRNA aminoacylation"/>
    <property type="evidence" value="ECO:0007669"/>
    <property type="project" value="InterPro"/>
</dbReference>
<dbReference type="Gene3D" id="3.30.930.10">
    <property type="entry name" value="Bira Bifunctional Protein, Domain 2"/>
    <property type="match status" value="1"/>
</dbReference>
<name>A0A6N9TR00_DISTH</name>
<dbReference type="RefSeq" id="WP_163298021.1">
    <property type="nucleotide sequence ID" value="NZ_JAAGRR010000022.1"/>
</dbReference>
<proteinExistence type="predicted"/>
<dbReference type="PANTHER" id="PTHR42918:SF6">
    <property type="entry name" value="ELONGATION FACTOR P--(R)-BETA-LYSINE LIGASE"/>
    <property type="match status" value="1"/>
</dbReference>
<dbReference type="InterPro" id="IPR004364">
    <property type="entry name" value="Aa-tRNA-synt_II"/>
</dbReference>
<gene>
    <name evidence="5" type="primary">genX</name>
    <name evidence="5" type="ORF">G3N55_03260</name>
</gene>
<evidence type="ECO:0000313" key="5">
    <source>
        <dbReference type="EMBL" id="NDY41867.1"/>
    </source>
</evidence>
<accession>A0A6N9TR00</accession>
<dbReference type="AlphaFoldDB" id="A0A6N9TR00"/>
<keyword evidence="3" id="KW-0067">ATP-binding</keyword>
<dbReference type="GO" id="GO:0005829">
    <property type="term" value="C:cytosol"/>
    <property type="evidence" value="ECO:0007669"/>
    <property type="project" value="TreeGrafter"/>
</dbReference>
<keyword evidence="2" id="KW-0547">Nucleotide-binding</keyword>
<feature type="domain" description="Aminoacyl-transfer RNA synthetases class-II family profile" evidence="4">
    <location>
        <begin position="1"/>
        <end position="298"/>
    </location>
</feature>
<evidence type="ECO:0000256" key="1">
    <source>
        <dbReference type="ARBA" id="ARBA00022598"/>
    </source>
</evidence>
<organism evidence="5 6">
    <name type="scientific">Dissulfurirhabdus thermomarina</name>
    <dbReference type="NCBI Taxonomy" id="1765737"/>
    <lineage>
        <taxon>Bacteria</taxon>
        <taxon>Deltaproteobacteria</taxon>
        <taxon>Dissulfurirhabdaceae</taxon>
        <taxon>Dissulfurirhabdus</taxon>
    </lineage>
</organism>
<dbReference type="GO" id="GO:0004824">
    <property type="term" value="F:lysine-tRNA ligase activity"/>
    <property type="evidence" value="ECO:0007669"/>
    <property type="project" value="InterPro"/>
</dbReference>
<dbReference type="Pfam" id="PF00152">
    <property type="entry name" value="tRNA-synt_2"/>
    <property type="match status" value="1"/>
</dbReference>
<dbReference type="Proteomes" id="UP000469346">
    <property type="component" value="Unassembled WGS sequence"/>
</dbReference>
<protein>
    <submittedName>
        <fullName evidence="5">EF-P lysine aminoacylase GenX</fullName>
    </submittedName>
</protein>
<dbReference type="PANTHER" id="PTHR42918">
    <property type="entry name" value="LYSYL-TRNA SYNTHETASE"/>
    <property type="match status" value="1"/>
</dbReference>
<keyword evidence="6" id="KW-1185">Reference proteome</keyword>
<dbReference type="PRINTS" id="PR00982">
    <property type="entry name" value="TRNASYNTHLYS"/>
</dbReference>
<dbReference type="NCBIfam" id="TIGR00462">
    <property type="entry name" value="genX"/>
    <property type="match status" value="1"/>
</dbReference>
<evidence type="ECO:0000256" key="3">
    <source>
        <dbReference type="ARBA" id="ARBA00022840"/>
    </source>
</evidence>
<dbReference type="SUPFAM" id="SSF55681">
    <property type="entry name" value="Class II aaRS and biotin synthetases"/>
    <property type="match status" value="1"/>
</dbReference>
<dbReference type="InterPro" id="IPR004525">
    <property type="entry name" value="EpmA"/>
</dbReference>
<evidence type="ECO:0000313" key="6">
    <source>
        <dbReference type="Proteomes" id="UP000469346"/>
    </source>
</evidence>
<dbReference type="GO" id="GO:0000049">
    <property type="term" value="F:tRNA binding"/>
    <property type="evidence" value="ECO:0007669"/>
    <property type="project" value="TreeGrafter"/>
</dbReference>